<dbReference type="AlphaFoldDB" id="A0A6A6HS99"/>
<dbReference type="Proteomes" id="UP000800094">
    <property type="component" value="Unassembled WGS sequence"/>
</dbReference>
<organism evidence="2 3">
    <name type="scientific">Trematosphaeria pertusa</name>
    <dbReference type="NCBI Taxonomy" id="390896"/>
    <lineage>
        <taxon>Eukaryota</taxon>
        <taxon>Fungi</taxon>
        <taxon>Dikarya</taxon>
        <taxon>Ascomycota</taxon>
        <taxon>Pezizomycotina</taxon>
        <taxon>Dothideomycetes</taxon>
        <taxon>Pleosporomycetidae</taxon>
        <taxon>Pleosporales</taxon>
        <taxon>Massarineae</taxon>
        <taxon>Trematosphaeriaceae</taxon>
        <taxon>Trematosphaeria</taxon>
    </lineage>
</organism>
<dbReference type="PROSITE" id="PS51819">
    <property type="entry name" value="VOC"/>
    <property type="match status" value="1"/>
</dbReference>
<evidence type="ECO:0000259" key="1">
    <source>
        <dbReference type="PROSITE" id="PS51819"/>
    </source>
</evidence>
<dbReference type="InterPro" id="IPR058998">
    <property type="entry name" value="YycE-like_N"/>
</dbReference>
<dbReference type="GeneID" id="54573871"/>
<accession>A0A6A6HS99</accession>
<dbReference type="Gene3D" id="3.10.180.10">
    <property type="entry name" value="2,3-Dihydroxybiphenyl 1,2-Dioxygenase, domain 1"/>
    <property type="match status" value="1"/>
</dbReference>
<feature type="domain" description="VOC" evidence="1">
    <location>
        <begin position="10"/>
        <end position="139"/>
    </location>
</feature>
<dbReference type="EMBL" id="ML987215">
    <property type="protein sequence ID" value="KAF2240877.1"/>
    <property type="molecule type" value="Genomic_DNA"/>
</dbReference>
<keyword evidence="2" id="KW-0223">Dioxygenase</keyword>
<dbReference type="CDD" id="cd06587">
    <property type="entry name" value="VOC"/>
    <property type="match status" value="1"/>
</dbReference>
<dbReference type="RefSeq" id="XP_033675881.1">
    <property type="nucleotide sequence ID" value="XM_033820541.1"/>
</dbReference>
<dbReference type="GO" id="GO:0051213">
    <property type="term" value="F:dioxygenase activity"/>
    <property type="evidence" value="ECO:0007669"/>
    <property type="project" value="UniProtKB-KW"/>
</dbReference>
<evidence type="ECO:0000313" key="2">
    <source>
        <dbReference type="EMBL" id="KAF2240877.1"/>
    </source>
</evidence>
<dbReference type="Pfam" id="PF22658">
    <property type="entry name" value="YycE-like_N"/>
    <property type="match status" value="1"/>
</dbReference>
<evidence type="ECO:0000313" key="3">
    <source>
        <dbReference type="Proteomes" id="UP000800094"/>
    </source>
</evidence>
<gene>
    <name evidence="2" type="ORF">BU26DRAFT_201576</name>
</gene>
<proteinExistence type="predicted"/>
<dbReference type="SUPFAM" id="SSF54593">
    <property type="entry name" value="Glyoxalase/Bleomycin resistance protein/Dihydroxybiphenyl dioxygenase"/>
    <property type="match status" value="1"/>
</dbReference>
<name>A0A6A6HS99_9PLEO</name>
<dbReference type="Pfam" id="PF22659">
    <property type="entry name" value="YycE-like_C"/>
    <property type="match status" value="1"/>
</dbReference>
<protein>
    <submittedName>
        <fullName evidence="2">Glyoxalase/Bleomycin resistance protein/Dihydroxybiphenyl dioxygenase</fullName>
    </submittedName>
</protein>
<reference evidence="2" key="1">
    <citation type="journal article" date="2020" name="Stud. Mycol.">
        <title>101 Dothideomycetes genomes: a test case for predicting lifestyles and emergence of pathogens.</title>
        <authorList>
            <person name="Haridas S."/>
            <person name="Albert R."/>
            <person name="Binder M."/>
            <person name="Bloem J."/>
            <person name="Labutti K."/>
            <person name="Salamov A."/>
            <person name="Andreopoulos B."/>
            <person name="Baker S."/>
            <person name="Barry K."/>
            <person name="Bills G."/>
            <person name="Bluhm B."/>
            <person name="Cannon C."/>
            <person name="Castanera R."/>
            <person name="Culley D."/>
            <person name="Daum C."/>
            <person name="Ezra D."/>
            <person name="Gonzalez J."/>
            <person name="Henrissat B."/>
            <person name="Kuo A."/>
            <person name="Liang C."/>
            <person name="Lipzen A."/>
            <person name="Lutzoni F."/>
            <person name="Magnuson J."/>
            <person name="Mondo S."/>
            <person name="Nolan M."/>
            <person name="Ohm R."/>
            <person name="Pangilinan J."/>
            <person name="Park H.-J."/>
            <person name="Ramirez L."/>
            <person name="Alfaro M."/>
            <person name="Sun H."/>
            <person name="Tritt A."/>
            <person name="Yoshinaga Y."/>
            <person name="Zwiers L.-H."/>
            <person name="Turgeon B."/>
            <person name="Goodwin S."/>
            <person name="Spatafora J."/>
            <person name="Crous P."/>
            <person name="Grigoriev I."/>
        </authorList>
    </citation>
    <scope>NUCLEOTIDE SEQUENCE</scope>
    <source>
        <strain evidence="2">CBS 122368</strain>
    </source>
</reference>
<dbReference type="InterPro" id="IPR037523">
    <property type="entry name" value="VOC_core"/>
</dbReference>
<keyword evidence="2" id="KW-0560">Oxidoreductase</keyword>
<dbReference type="InterPro" id="IPR058997">
    <property type="entry name" value="YycE-like_C"/>
</dbReference>
<dbReference type="OrthoDB" id="2338662at2759"/>
<keyword evidence="3" id="KW-1185">Reference proteome</keyword>
<dbReference type="InterPro" id="IPR029068">
    <property type="entry name" value="Glyas_Bleomycin-R_OHBP_Dase"/>
</dbReference>
<sequence>MADSPPLLKAHLRIARPTPSITALLPFYTSGLGFSIIGSFTGHAGFDGVMLGHASLPYHLEFTQQEGHDVGRAPTKDNLLVFYLPDEEDWTDAVQRMEKAGFESVKGWNPYWEGDGKVGGTKGRTFEDADGWRVVLWKGGWKV</sequence>